<comment type="caution">
    <text evidence="3">The sequence shown here is derived from an EMBL/GenBank/DDBJ whole genome shotgun (WGS) entry which is preliminary data.</text>
</comment>
<name>A0A8H6XHL8_9AGAR</name>
<keyword evidence="4" id="KW-1185">Reference proteome</keyword>
<keyword evidence="1" id="KW-0812">Transmembrane</keyword>
<sequence length="347" mass="38992">MAPVIIPGVDIAKLTGPMVLGFMWSYMLYGVLVVQIYLYTEMFPTDRKGLKILVWVMFFFETLFTVFMTSAAWSMFGSGWGDVNILLQLNWSWGLLPLVSGILSALAQGFYIWRIWHLTRKLWWPVPIALTVVAQYVGLWWFGIQWNIALWHVSVLPRLSPGVSVWLAGSAVTDVLITIALTITFWRRKKQTKFAQTTGILNGLIRLSIETGALTSITATGDAILWLGWERFNYHFAFFLVLGKLYSNVLMATLNCRNPTFLIGTQASVSSMSRGGDASVQTAFWSEPNELRQRLPVVNINPVGSRGAVQVSRNFYVESNPNAVMTNFNSSDTRVDDFGKGSYSGRL</sequence>
<reference evidence="3" key="1">
    <citation type="submission" date="2020-05" db="EMBL/GenBank/DDBJ databases">
        <title>Mycena genomes resolve the evolution of fungal bioluminescence.</title>
        <authorList>
            <person name="Tsai I.J."/>
        </authorList>
    </citation>
    <scope>NUCLEOTIDE SEQUENCE</scope>
    <source>
        <strain evidence="3">160909Yilan</strain>
    </source>
</reference>
<organism evidence="3 4">
    <name type="scientific">Mycena sanguinolenta</name>
    <dbReference type="NCBI Taxonomy" id="230812"/>
    <lineage>
        <taxon>Eukaryota</taxon>
        <taxon>Fungi</taxon>
        <taxon>Dikarya</taxon>
        <taxon>Basidiomycota</taxon>
        <taxon>Agaricomycotina</taxon>
        <taxon>Agaricomycetes</taxon>
        <taxon>Agaricomycetidae</taxon>
        <taxon>Agaricales</taxon>
        <taxon>Marasmiineae</taxon>
        <taxon>Mycenaceae</taxon>
        <taxon>Mycena</taxon>
    </lineage>
</organism>
<feature type="transmembrane region" description="Helical" evidence="1">
    <location>
        <begin position="93"/>
        <end position="113"/>
    </location>
</feature>
<proteinExistence type="predicted"/>
<feature type="transmembrane region" description="Helical" evidence="1">
    <location>
        <begin position="122"/>
        <end position="143"/>
    </location>
</feature>
<evidence type="ECO:0000313" key="3">
    <source>
        <dbReference type="EMBL" id="KAF7341673.1"/>
    </source>
</evidence>
<dbReference type="Pfam" id="PF20152">
    <property type="entry name" value="DUF6534"/>
    <property type="match status" value="1"/>
</dbReference>
<evidence type="ECO:0000256" key="1">
    <source>
        <dbReference type="SAM" id="Phobius"/>
    </source>
</evidence>
<evidence type="ECO:0000259" key="2">
    <source>
        <dbReference type="Pfam" id="PF20152"/>
    </source>
</evidence>
<protein>
    <recommendedName>
        <fullName evidence="2">DUF6534 domain-containing protein</fullName>
    </recommendedName>
</protein>
<feature type="transmembrane region" description="Helical" evidence="1">
    <location>
        <begin position="52"/>
        <end position="73"/>
    </location>
</feature>
<feature type="transmembrane region" description="Helical" evidence="1">
    <location>
        <begin position="207"/>
        <end position="229"/>
    </location>
</feature>
<feature type="transmembrane region" description="Helical" evidence="1">
    <location>
        <begin position="20"/>
        <end position="40"/>
    </location>
</feature>
<dbReference type="OrthoDB" id="3262409at2759"/>
<gene>
    <name evidence="3" type="ORF">MSAN_02065500</name>
</gene>
<feature type="domain" description="DUF6534" evidence="2">
    <location>
        <begin position="170"/>
        <end position="258"/>
    </location>
</feature>
<dbReference type="EMBL" id="JACAZH010000027">
    <property type="protein sequence ID" value="KAF7341673.1"/>
    <property type="molecule type" value="Genomic_DNA"/>
</dbReference>
<dbReference type="AlphaFoldDB" id="A0A8H6XHL8"/>
<dbReference type="PANTHER" id="PTHR40465:SF1">
    <property type="entry name" value="DUF6534 DOMAIN-CONTAINING PROTEIN"/>
    <property type="match status" value="1"/>
</dbReference>
<accession>A0A8H6XHL8</accession>
<feature type="transmembrane region" description="Helical" evidence="1">
    <location>
        <begin position="163"/>
        <end position="186"/>
    </location>
</feature>
<dbReference type="Proteomes" id="UP000623467">
    <property type="component" value="Unassembled WGS sequence"/>
</dbReference>
<keyword evidence="1" id="KW-0472">Membrane</keyword>
<dbReference type="PANTHER" id="PTHR40465">
    <property type="entry name" value="CHROMOSOME 1, WHOLE GENOME SHOTGUN SEQUENCE"/>
    <property type="match status" value="1"/>
</dbReference>
<feature type="transmembrane region" description="Helical" evidence="1">
    <location>
        <begin position="235"/>
        <end position="254"/>
    </location>
</feature>
<keyword evidence="1" id="KW-1133">Transmembrane helix</keyword>
<dbReference type="InterPro" id="IPR045339">
    <property type="entry name" value="DUF6534"/>
</dbReference>
<evidence type="ECO:0000313" key="4">
    <source>
        <dbReference type="Proteomes" id="UP000623467"/>
    </source>
</evidence>